<dbReference type="Proteomes" id="UP000324222">
    <property type="component" value="Unassembled WGS sequence"/>
</dbReference>
<comment type="caution">
    <text evidence="1">The sequence shown here is derived from an EMBL/GenBank/DDBJ whole genome shotgun (WGS) entry which is preliminary data.</text>
</comment>
<dbReference type="EMBL" id="VSRR010122599">
    <property type="protein sequence ID" value="MPD00373.1"/>
    <property type="molecule type" value="Genomic_DNA"/>
</dbReference>
<accession>A0A5B7JWE2</accession>
<sequence length="82" mass="8799">MPHTTSLLAIPPCFYPSLLPTTKTPTTCPSTFSQSLLPTIPPCLYLSLPTTKPSPIPSPSFPLTLLRFTNPPTTPPLPSLVI</sequence>
<reference evidence="1 2" key="1">
    <citation type="submission" date="2019-05" db="EMBL/GenBank/DDBJ databases">
        <title>Another draft genome of Portunus trituberculatus and its Hox gene families provides insights of decapod evolution.</title>
        <authorList>
            <person name="Jeong J.-H."/>
            <person name="Song I."/>
            <person name="Kim S."/>
            <person name="Choi T."/>
            <person name="Kim D."/>
            <person name="Ryu S."/>
            <person name="Kim W."/>
        </authorList>
    </citation>
    <scope>NUCLEOTIDE SEQUENCE [LARGE SCALE GENOMIC DNA]</scope>
    <source>
        <tissue evidence="1">Muscle</tissue>
    </source>
</reference>
<organism evidence="1 2">
    <name type="scientific">Portunus trituberculatus</name>
    <name type="common">Swimming crab</name>
    <name type="synonym">Neptunus trituberculatus</name>
    <dbReference type="NCBI Taxonomy" id="210409"/>
    <lineage>
        <taxon>Eukaryota</taxon>
        <taxon>Metazoa</taxon>
        <taxon>Ecdysozoa</taxon>
        <taxon>Arthropoda</taxon>
        <taxon>Crustacea</taxon>
        <taxon>Multicrustacea</taxon>
        <taxon>Malacostraca</taxon>
        <taxon>Eumalacostraca</taxon>
        <taxon>Eucarida</taxon>
        <taxon>Decapoda</taxon>
        <taxon>Pleocyemata</taxon>
        <taxon>Brachyura</taxon>
        <taxon>Eubrachyura</taxon>
        <taxon>Portunoidea</taxon>
        <taxon>Portunidae</taxon>
        <taxon>Portuninae</taxon>
        <taxon>Portunus</taxon>
    </lineage>
</organism>
<name>A0A5B7JWE2_PORTR</name>
<evidence type="ECO:0000313" key="1">
    <source>
        <dbReference type="EMBL" id="MPD00373.1"/>
    </source>
</evidence>
<protein>
    <submittedName>
        <fullName evidence="1">Uncharacterized protein</fullName>
    </submittedName>
</protein>
<dbReference type="AlphaFoldDB" id="A0A5B7JWE2"/>
<evidence type="ECO:0000313" key="2">
    <source>
        <dbReference type="Proteomes" id="UP000324222"/>
    </source>
</evidence>
<proteinExistence type="predicted"/>
<gene>
    <name evidence="1" type="ORF">E2C01_095839</name>
</gene>
<keyword evidence="2" id="KW-1185">Reference proteome</keyword>